<dbReference type="Proteomes" id="UP000036202">
    <property type="component" value="Chromosome"/>
</dbReference>
<keyword evidence="2" id="KW-1185">Reference proteome</keyword>
<evidence type="ECO:0000313" key="2">
    <source>
        <dbReference type="Proteomes" id="UP000036202"/>
    </source>
</evidence>
<dbReference type="RefSeq" id="WP_040056549.1">
    <property type="nucleotide sequence ID" value="NZ_CP011974.1"/>
</dbReference>
<dbReference type="PATRIC" id="fig|135735.6.peg.3660"/>
<reference evidence="2" key="2">
    <citation type="submission" date="2015-06" db="EMBL/GenBank/DDBJ databases">
        <title>Genome Sequence of Bacillus endophyticus and Analysis of its Companion Mechanism in the Ketogulonigenium vulgare-Bacillus strain Consortium.</title>
        <authorList>
            <person name="Jia N."/>
            <person name="Du J."/>
            <person name="Ding M.-Z."/>
            <person name="Gao F."/>
            <person name="Yuan Y.-J."/>
        </authorList>
    </citation>
    <scope>NUCLEOTIDE SEQUENCE [LARGE SCALE GENOMIC DNA]</scope>
    <source>
        <strain evidence="2">Hbe603</strain>
    </source>
</reference>
<sequence>MRKMLNPISILLFIIHFFILYLWLFEWEKLYTAPWLWGWGISTLGGGVIYFTHYKKSTDHIVYKKLLLSSTFTMVAIAVLSFLVDSTVDSMP</sequence>
<organism evidence="1 2">
    <name type="scientific">Priestia filamentosa</name>
    <dbReference type="NCBI Taxonomy" id="1402861"/>
    <lineage>
        <taxon>Bacteria</taxon>
        <taxon>Bacillati</taxon>
        <taxon>Bacillota</taxon>
        <taxon>Bacilli</taxon>
        <taxon>Bacillales</taxon>
        <taxon>Bacillaceae</taxon>
        <taxon>Priestia</taxon>
    </lineage>
</organism>
<proteinExistence type="predicted"/>
<dbReference type="GeneID" id="93700440"/>
<accession>A0A0H4KHT6</accession>
<accession>A0A1X7DA53</accession>
<dbReference type="KEGG" id="beo:BEH_17215"/>
<evidence type="ECO:0000313" key="1">
    <source>
        <dbReference type="EMBL" id="AKO93662.1"/>
    </source>
</evidence>
<protein>
    <submittedName>
        <fullName evidence="1">Uncharacterized protein</fullName>
    </submittedName>
</protein>
<name>A0A1X7DA53_9BACI</name>
<gene>
    <name evidence="1" type="ORF">BEH_17215</name>
</gene>
<dbReference type="EMBL" id="CP011974">
    <property type="protein sequence ID" value="AKO93662.1"/>
    <property type="molecule type" value="Genomic_DNA"/>
</dbReference>
<reference evidence="1 2" key="1">
    <citation type="journal article" date="2015" name="PLoS ONE">
        <title>Genome Sequence of Bacillus endophyticus and Analysis of Its Companion Mechanism in the Ketogulonigenium vulgare-Bacillus Strain Consortium.</title>
        <authorList>
            <person name="Jia N."/>
            <person name="Du J."/>
            <person name="Ding M.Z."/>
            <person name="Gao F."/>
            <person name="Yuan Y.J."/>
        </authorList>
    </citation>
    <scope>NUCLEOTIDE SEQUENCE [LARGE SCALE GENOMIC DNA]</scope>
    <source>
        <strain evidence="1 2">Hbe603</strain>
    </source>
</reference>
<dbReference type="AlphaFoldDB" id="A0A1X7DA53"/>